<dbReference type="NCBIfam" id="NF047719">
    <property type="entry name" value="SCO6745_fam_HTH"/>
    <property type="match status" value="1"/>
</dbReference>
<organism evidence="1 2">
    <name type="scientific">Nocardia thailandica</name>
    <dbReference type="NCBI Taxonomy" id="257275"/>
    <lineage>
        <taxon>Bacteria</taxon>
        <taxon>Bacillati</taxon>
        <taxon>Actinomycetota</taxon>
        <taxon>Actinomycetes</taxon>
        <taxon>Mycobacteriales</taxon>
        <taxon>Nocardiaceae</taxon>
        <taxon>Nocardia</taxon>
    </lineage>
</organism>
<reference evidence="1 2" key="1">
    <citation type="submission" date="2024-10" db="EMBL/GenBank/DDBJ databases">
        <title>The Natural Products Discovery Center: Release of the First 8490 Sequenced Strains for Exploring Actinobacteria Biosynthetic Diversity.</title>
        <authorList>
            <person name="Kalkreuter E."/>
            <person name="Kautsar S.A."/>
            <person name="Yang D."/>
            <person name="Bader C.D."/>
            <person name="Teijaro C.N."/>
            <person name="Fluegel L."/>
            <person name="Davis C.M."/>
            <person name="Simpson J.R."/>
            <person name="Lauterbach L."/>
            <person name="Steele A.D."/>
            <person name="Gui C."/>
            <person name="Meng S."/>
            <person name="Li G."/>
            <person name="Viehrig K."/>
            <person name="Ye F."/>
            <person name="Su P."/>
            <person name="Kiefer A.F."/>
            <person name="Nichols A."/>
            <person name="Cepeda A.J."/>
            <person name="Yan W."/>
            <person name="Fan B."/>
            <person name="Jiang Y."/>
            <person name="Adhikari A."/>
            <person name="Zheng C.-J."/>
            <person name="Schuster L."/>
            <person name="Cowan T.M."/>
            <person name="Smanski M.J."/>
            <person name="Chevrette M.G."/>
            <person name="De Carvalho L.P.S."/>
            <person name="Shen B."/>
        </authorList>
    </citation>
    <scope>NUCLEOTIDE SEQUENCE [LARGE SCALE GENOMIC DNA]</scope>
    <source>
        <strain evidence="1 2">NPDC004045</strain>
    </source>
</reference>
<evidence type="ECO:0008006" key="3">
    <source>
        <dbReference type="Google" id="ProtNLM"/>
    </source>
</evidence>
<dbReference type="InterPro" id="IPR054058">
    <property type="entry name" value="HTH_67"/>
</dbReference>
<dbReference type="Proteomes" id="UP001601444">
    <property type="component" value="Unassembled WGS sequence"/>
</dbReference>
<comment type="caution">
    <text evidence="1">The sequence shown here is derived from an EMBL/GenBank/DDBJ whole genome shotgun (WGS) entry which is preliminary data.</text>
</comment>
<dbReference type="EMBL" id="JBIAMX010000004">
    <property type="protein sequence ID" value="MFF0542841.1"/>
    <property type="molecule type" value="Genomic_DNA"/>
</dbReference>
<accession>A0ABW6PKC2</accession>
<dbReference type="RefSeq" id="WP_387699595.1">
    <property type="nucleotide sequence ID" value="NZ_JBIAMX010000004.1"/>
</dbReference>
<evidence type="ECO:0000313" key="1">
    <source>
        <dbReference type="EMBL" id="MFF0542841.1"/>
    </source>
</evidence>
<dbReference type="Pfam" id="PF21863">
    <property type="entry name" value="HTH_67"/>
    <property type="match status" value="1"/>
</dbReference>
<proteinExistence type="predicted"/>
<protein>
    <recommendedName>
        <fullName evidence="3">SalK</fullName>
    </recommendedName>
</protein>
<sequence length="287" mass="30013">MGETGTARRIWELIEPVHALVYFAPEARAAFDAAGYRGYWMGYFAGRAAPLGAVGVEVVDAVFYNFAVARVARAVPSAWGFAGPERALAARLSASVAALRRVLGAAADGPEVARAGELAARAAAGAPRGGRALFAANQGLDVPDEPLARLWHAATLLREHRGDGHVAALLAAGIGGRESHVLHALSAGFTVDTYRASRDFTDEEWSACLDSLTRKGLAADGTLTERGRAVKAGIEDATDRLAAEAYSSLSATEVGELITLLEPIAGRIAAGGEIPRKSPMGLDLSRR</sequence>
<evidence type="ECO:0000313" key="2">
    <source>
        <dbReference type="Proteomes" id="UP001601444"/>
    </source>
</evidence>
<name>A0ABW6PKC2_9NOCA</name>
<gene>
    <name evidence="1" type="ORF">ACFYTF_08385</name>
</gene>
<keyword evidence="2" id="KW-1185">Reference proteome</keyword>